<sequence>MSDYRGPILSRRSLLGLFGVGAASLGLSACVNVSSSGSAPATGGAATRDGFRQAAMEVPQEFKDRTAILFWAPFTGTNFEALQALFDEFNRSQTDIYAVAQSQGNYNDLNQKFTAALQAREVPDLVCFPEHRWIQFWQADALVPLDRYFDANWSLDVYLQNYVGEGKAGDETFAVPFARSTPLFYYNKDRFAEAGLPETGPKSWYEYAEMAPELLKIKVGGNPLKAFAFGAEDQWFGQSQLWAWGGKFSTADKITVADGPAVEWLDWTRNFIHKDKFGYMAGEAMTDFTTGVAAAAHGSTASLTGAKKTAKFNIGTAFMLGKDTAGPKVPTGGSGLSIVKAESQDRQDACAELLRFLAQPEKSAQWHRDTGYLPIVTAAQDTTIVKQLVKEDPNYKTAFDQVRNAQTADPVSWWEGPVQEINKSMAAVYGDNADPSAQVTALAATLEESMGKYIDTIAKVNA</sequence>
<dbReference type="PROSITE" id="PS51257">
    <property type="entry name" value="PROKAR_LIPOPROTEIN"/>
    <property type="match status" value="1"/>
</dbReference>
<dbReference type="InterPro" id="IPR050490">
    <property type="entry name" value="Bact_solute-bd_prot1"/>
</dbReference>
<dbReference type="InterPro" id="IPR006059">
    <property type="entry name" value="SBP"/>
</dbReference>
<name>A0A2Z3YM83_9CORY</name>
<accession>A0A2Z3YM83</accession>
<gene>
    <name evidence="1" type="primary">ugpB</name>
    <name evidence="1" type="ORF">Csp1_00510</name>
</gene>
<dbReference type="RefSeq" id="WP_066587369.1">
    <property type="nucleotide sequence ID" value="NZ_CABKVS010000002.1"/>
</dbReference>
<protein>
    <submittedName>
        <fullName evidence="1">sn-glycerol-3-phosphate-binding periplasmic protein UgpB</fullName>
    </submittedName>
</protein>
<dbReference type="KEGG" id="cpre:Csp1_00510"/>
<dbReference type="InterPro" id="IPR006311">
    <property type="entry name" value="TAT_signal"/>
</dbReference>
<dbReference type="AlphaFoldDB" id="A0A2Z3YM83"/>
<dbReference type="EMBL" id="CP024988">
    <property type="protein sequence ID" value="AWT24888.1"/>
    <property type="molecule type" value="Genomic_DNA"/>
</dbReference>
<dbReference type="Gene3D" id="3.40.190.10">
    <property type="entry name" value="Periplasmic binding protein-like II"/>
    <property type="match status" value="2"/>
</dbReference>
<keyword evidence="2" id="KW-1185">Reference proteome</keyword>
<dbReference type="PANTHER" id="PTHR43649:SF30">
    <property type="entry name" value="ABC TRANSPORTER SUBSTRATE-BINDING PROTEIN"/>
    <property type="match status" value="1"/>
</dbReference>
<dbReference type="PROSITE" id="PS51318">
    <property type="entry name" value="TAT"/>
    <property type="match status" value="1"/>
</dbReference>
<organism evidence="1 2">
    <name type="scientific">Corynebacterium provencense</name>
    <dbReference type="NCBI Taxonomy" id="1737425"/>
    <lineage>
        <taxon>Bacteria</taxon>
        <taxon>Bacillati</taxon>
        <taxon>Actinomycetota</taxon>
        <taxon>Actinomycetes</taxon>
        <taxon>Mycobacteriales</taxon>
        <taxon>Corynebacteriaceae</taxon>
        <taxon>Corynebacterium</taxon>
    </lineage>
</organism>
<dbReference type="OrthoDB" id="2510110at2"/>
<evidence type="ECO:0000313" key="1">
    <source>
        <dbReference type="EMBL" id="AWT24888.1"/>
    </source>
</evidence>
<dbReference type="Pfam" id="PF13416">
    <property type="entry name" value="SBP_bac_8"/>
    <property type="match status" value="1"/>
</dbReference>
<reference evidence="2" key="1">
    <citation type="submission" date="2017-11" db="EMBL/GenBank/DDBJ databases">
        <title>Otitis media/interna in a cat caused by the recently described species Corynebacterium provencense.</title>
        <authorList>
            <person name="Kittl S."/>
            <person name="Brodard I."/>
            <person name="Rychener L."/>
            <person name="Jores J."/>
            <person name="Roosje P."/>
            <person name="Gobeli Brawand S."/>
        </authorList>
    </citation>
    <scope>NUCLEOTIDE SEQUENCE [LARGE SCALE GENOMIC DNA]</scope>
    <source>
        <strain evidence="2">17KM38</strain>
    </source>
</reference>
<evidence type="ECO:0000313" key="2">
    <source>
        <dbReference type="Proteomes" id="UP000247696"/>
    </source>
</evidence>
<dbReference type="SUPFAM" id="SSF53850">
    <property type="entry name" value="Periplasmic binding protein-like II"/>
    <property type="match status" value="1"/>
</dbReference>
<dbReference type="PANTHER" id="PTHR43649">
    <property type="entry name" value="ARABINOSE-BINDING PROTEIN-RELATED"/>
    <property type="match status" value="1"/>
</dbReference>
<dbReference type="STRING" id="1737425.GCA_900049755_01834"/>
<dbReference type="CDD" id="cd14748">
    <property type="entry name" value="PBP2_UgpB"/>
    <property type="match status" value="1"/>
</dbReference>
<proteinExistence type="predicted"/>
<dbReference type="Proteomes" id="UP000247696">
    <property type="component" value="Chromosome"/>
</dbReference>